<sequence>MPPSWNPNSRGNRDGCVRPGSSGFRQEVRSVAKILTSSPYASSPTLSAPRWLRIAVDVSLQHNKAIIRTISDAELGVWNRSNSETVPETGLLRAYPKSGNKVLTPGKRPPCEAVVLFRRGAMWRSWMGHEWICACGWESLIIAGVFEGAVDLSCEVSLSGRTSGQLTSTIAQYAVFLLDGNTMLQSPRAFVSLPVSHQQCFVSQSEGSACSLPVGERQLQHQPIVSAFDAESPVLTNHSI</sequence>
<dbReference type="RefSeq" id="XP_033654682.1">
    <property type="nucleotide sequence ID" value="XM_033799726.1"/>
</dbReference>
<evidence type="ECO:0000256" key="1">
    <source>
        <dbReference type="SAM" id="MobiDB-lite"/>
    </source>
</evidence>
<protein>
    <submittedName>
        <fullName evidence="2">Uncharacterized protein</fullName>
    </submittedName>
</protein>
<evidence type="ECO:0000313" key="2">
    <source>
        <dbReference type="EMBL" id="KAF2277143.1"/>
    </source>
</evidence>
<dbReference type="AlphaFoldDB" id="A0A6A6JM05"/>
<accession>A0A6A6JM05</accession>
<name>A0A6A6JM05_WESOR</name>
<organism evidence="2 3">
    <name type="scientific">Westerdykella ornata</name>
    <dbReference type="NCBI Taxonomy" id="318751"/>
    <lineage>
        <taxon>Eukaryota</taxon>
        <taxon>Fungi</taxon>
        <taxon>Dikarya</taxon>
        <taxon>Ascomycota</taxon>
        <taxon>Pezizomycotina</taxon>
        <taxon>Dothideomycetes</taxon>
        <taxon>Pleosporomycetidae</taxon>
        <taxon>Pleosporales</taxon>
        <taxon>Sporormiaceae</taxon>
        <taxon>Westerdykella</taxon>
    </lineage>
</organism>
<keyword evidence="3" id="KW-1185">Reference proteome</keyword>
<feature type="region of interest" description="Disordered" evidence="1">
    <location>
        <begin position="1"/>
        <end position="22"/>
    </location>
</feature>
<dbReference type="GeneID" id="54552901"/>
<feature type="compositionally biased region" description="Polar residues" evidence="1">
    <location>
        <begin position="1"/>
        <end position="10"/>
    </location>
</feature>
<dbReference type="EMBL" id="ML986491">
    <property type="protein sequence ID" value="KAF2277143.1"/>
    <property type="molecule type" value="Genomic_DNA"/>
</dbReference>
<reference evidence="2" key="1">
    <citation type="journal article" date="2020" name="Stud. Mycol.">
        <title>101 Dothideomycetes genomes: a test case for predicting lifestyles and emergence of pathogens.</title>
        <authorList>
            <person name="Haridas S."/>
            <person name="Albert R."/>
            <person name="Binder M."/>
            <person name="Bloem J."/>
            <person name="Labutti K."/>
            <person name="Salamov A."/>
            <person name="Andreopoulos B."/>
            <person name="Baker S."/>
            <person name="Barry K."/>
            <person name="Bills G."/>
            <person name="Bluhm B."/>
            <person name="Cannon C."/>
            <person name="Castanera R."/>
            <person name="Culley D."/>
            <person name="Daum C."/>
            <person name="Ezra D."/>
            <person name="Gonzalez J."/>
            <person name="Henrissat B."/>
            <person name="Kuo A."/>
            <person name="Liang C."/>
            <person name="Lipzen A."/>
            <person name="Lutzoni F."/>
            <person name="Magnuson J."/>
            <person name="Mondo S."/>
            <person name="Nolan M."/>
            <person name="Ohm R."/>
            <person name="Pangilinan J."/>
            <person name="Park H.-J."/>
            <person name="Ramirez L."/>
            <person name="Alfaro M."/>
            <person name="Sun H."/>
            <person name="Tritt A."/>
            <person name="Yoshinaga Y."/>
            <person name="Zwiers L.-H."/>
            <person name="Turgeon B."/>
            <person name="Goodwin S."/>
            <person name="Spatafora J."/>
            <person name="Crous P."/>
            <person name="Grigoriev I."/>
        </authorList>
    </citation>
    <scope>NUCLEOTIDE SEQUENCE</scope>
    <source>
        <strain evidence="2">CBS 379.55</strain>
    </source>
</reference>
<gene>
    <name evidence="2" type="ORF">EI97DRAFT_441893</name>
</gene>
<dbReference type="Proteomes" id="UP000800097">
    <property type="component" value="Unassembled WGS sequence"/>
</dbReference>
<proteinExistence type="predicted"/>
<evidence type="ECO:0000313" key="3">
    <source>
        <dbReference type="Proteomes" id="UP000800097"/>
    </source>
</evidence>